<evidence type="ECO:0000313" key="4">
    <source>
        <dbReference type="Proteomes" id="UP000000851"/>
    </source>
</evidence>
<keyword evidence="1" id="KW-0620">Polyamine biosynthesis</keyword>
<dbReference type="InterPro" id="IPR029063">
    <property type="entry name" value="SAM-dependent_MTases_sf"/>
</dbReference>
<reference evidence="3 4" key="1">
    <citation type="journal article" date="2009" name="Stand. Genomic Sci.">
        <title>Complete genome sequence of Catenulispora acidiphila type strain (ID 139908).</title>
        <authorList>
            <person name="Copeland A."/>
            <person name="Lapidus A."/>
            <person name="Glavina Del Rio T."/>
            <person name="Nolan M."/>
            <person name="Lucas S."/>
            <person name="Chen F."/>
            <person name="Tice H."/>
            <person name="Cheng J.F."/>
            <person name="Bruce D."/>
            <person name="Goodwin L."/>
            <person name="Pitluck S."/>
            <person name="Mikhailova N."/>
            <person name="Pati A."/>
            <person name="Ivanova N."/>
            <person name="Mavromatis K."/>
            <person name="Chen A."/>
            <person name="Palaniappan K."/>
            <person name="Chain P."/>
            <person name="Land M."/>
            <person name="Hauser L."/>
            <person name="Chang Y.J."/>
            <person name="Jeffries C.D."/>
            <person name="Chertkov O."/>
            <person name="Brettin T."/>
            <person name="Detter J.C."/>
            <person name="Han C."/>
            <person name="Ali Z."/>
            <person name="Tindall B.J."/>
            <person name="Goker M."/>
            <person name="Bristow J."/>
            <person name="Eisen J.A."/>
            <person name="Markowitz V."/>
            <person name="Hugenholtz P."/>
            <person name="Kyrpides N.C."/>
            <person name="Klenk H.P."/>
        </authorList>
    </citation>
    <scope>NUCLEOTIDE SEQUENCE [LARGE SCALE GENOMIC DNA]</scope>
    <source>
        <strain evidence="4">DSM 44928 / JCM 14897 / NBRC 102108 / NRRL B-24433 / ID139908</strain>
    </source>
</reference>
<sequence length="332" mass="36355">MTATAEPVESVIAGLDAWYRKVPLSSGAPPHDLATAVHGQRTPRLSSMSRAKTPPDPPADLPENDDWELLRDLDRRNAYQLLVGGTPHSHVDLDDPTYLEYEYVRQIAHLVDLAAEERAPMRVLHLGGGGLTLPRYIAVTRPGSGQQVVEIEGRLLDFVRKALPLPRNARVRLRTGDARDVLGRVPEGAFDLTVTDVFAAARIPKHFTSTEYVALSKRALRPTGAHVVNLADGTARSGLTFTRRQVATAKQHFEHVLLLADPGILRGRKYGNLVLMASNAPLPVAELIRRAASDPFPSRVVRGQDLDDFQGGAKPMTDEDCEQSPEPPDDAF</sequence>
<feature type="region of interest" description="Disordered" evidence="2">
    <location>
        <begin position="299"/>
        <end position="332"/>
    </location>
</feature>
<feature type="region of interest" description="Disordered" evidence="2">
    <location>
        <begin position="27"/>
        <end position="65"/>
    </location>
</feature>
<dbReference type="eggNOG" id="COG0421">
    <property type="taxonomic scope" value="Bacteria"/>
</dbReference>
<accession>C7Q8L3</accession>
<evidence type="ECO:0000313" key="3">
    <source>
        <dbReference type="EMBL" id="ACU70278.1"/>
    </source>
</evidence>
<protein>
    <submittedName>
        <fullName evidence="3">Spermidine synthase-like protein</fullName>
    </submittedName>
</protein>
<dbReference type="HOGENOM" id="CLU_068637_2_0_11"/>
<dbReference type="Gene3D" id="3.40.50.150">
    <property type="entry name" value="Vaccinia Virus protein VP39"/>
    <property type="match status" value="1"/>
</dbReference>
<proteinExistence type="predicted"/>
<dbReference type="GO" id="GO:0006596">
    <property type="term" value="P:polyamine biosynthetic process"/>
    <property type="evidence" value="ECO:0007669"/>
    <property type="project" value="UniProtKB-KW"/>
</dbReference>
<name>C7Q8L3_CATAD</name>
<dbReference type="AlphaFoldDB" id="C7Q8L3"/>
<evidence type="ECO:0000256" key="1">
    <source>
        <dbReference type="ARBA" id="ARBA00023115"/>
    </source>
</evidence>
<evidence type="ECO:0000256" key="2">
    <source>
        <dbReference type="SAM" id="MobiDB-lite"/>
    </source>
</evidence>
<dbReference type="EMBL" id="CP001700">
    <property type="protein sequence ID" value="ACU70278.1"/>
    <property type="molecule type" value="Genomic_DNA"/>
</dbReference>
<gene>
    <name evidence="3" type="ordered locus">Caci_1355</name>
</gene>
<dbReference type="Proteomes" id="UP000000851">
    <property type="component" value="Chromosome"/>
</dbReference>
<feature type="compositionally biased region" description="Acidic residues" evidence="2">
    <location>
        <begin position="318"/>
        <end position="332"/>
    </location>
</feature>
<keyword evidence="4" id="KW-1185">Reference proteome</keyword>
<dbReference type="STRING" id="479433.Caci_1355"/>
<dbReference type="KEGG" id="cai:Caci_1355"/>
<dbReference type="Pfam" id="PF01564">
    <property type="entry name" value="Spermine_synth"/>
    <property type="match status" value="1"/>
</dbReference>
<dbReference type="NCBIfam" id="NF037959">
    <property type="entry name" value="MFS_SpdSyn"/>
    <property type="match status" value="1"/>
</dbReference>
<organism evidence="3 4">
    <name type="scientific">Catenulispora acidiphila (strain DSM 44928 / JCM 14897 / NBRC 102108 / NRRL B-24433 / ID139908)</name>
    <dbReference type="NCBI Taxonomy" id="479433"/>
    <lineage>
        <taxon>Bacteria</taxon>
        <taxon>Bacillati</taxon>
        <taxon>Actinomycetota</taxon>
        <taxon>Actinomycetes</taxon>
        <taxon>Catenulisporales</taxon>
        <taxon>Catenulisporaceae</taxon>
        <taxon>Catenulispora</taxon>
    </lineage>
</organism>
<dbReference type="PANTHER" id="PTHR43317:SF1">
    <property type="entry name" value="THERMOSPERMINE SYNTHASE ACAULIS5"/>
    <property type="match status" value="1"/>
</dbReference>
<dbReference type="SUPFAM" id="SSF53335">
    <property type="entry name" value="S-adenosyl-L-methionine-dependent methyltransferases"/>
    <property type="match status" value="1"/>
</dbReference>
<dbReference type="PANTHER" id="PTHR43317">
    <property type="entry name" value="THERMOSPERMINE SYNTHASE ACAULIS5"/>
    <property type="match status" value="1"/>
</dbReference>
<dbReference type="InParanoid" id="C7Q8L3"/>